<reference evidence="5" key="1">
    <citation type="submission" date="2025-08" db="UniProtKB">
        <authorList>
            <consortium name="RefSeq"/>
        </authorList>
    </citation>
    <scope>IDENTIFICATION</scope>
</reference>
<dbReference type="InterPro" id="IPR000424">
    <property type="entry name" value="Primosome_PriB/ssb"/>
</dbReference>
<organism evidence="4 5">
    <name type="scientific">Nelumbo nucifera</name>
    <name type="common">Sacred lotus</name>
    <dbReference type="NCBI Taxonomy" id="4432"/>
    <lineage>
        <taxon>Eukaryota</taxon>
        <taxon>Viridiplantae</taxon>
        <taxon>Streptophyta</taxon>
        <taxon>Embryophyta</taxon>
        <taxon>Tracheophyta</taxon>
        <taxon>Spermatophyta</taxon>
        <taxon>Magnoliopsida</taxon>
        <taxon>Proteales</taxon>
        <taxon>Nelumbonaceae</taxon>
        <taxon>Nelumbo</taxon>
    </lineage>
</organism>
<dbReference type="PROSITE" id="PS50935">
    <property type="entry name" value="SSB"/>
    <property type="match status" value="1"/>
</dbReference>
<gene>
    <name evidence="5" type="primary">LOC104603069</name>
</gene>
<evidence type="ECO:0000313" key="5">
    <source>
        <dbReference type="RefSeq" id="XP_010265304.1"/>
    </source>
</evidence>
<dbReference type="InterPro" id="IPR011344">
    <property type="entry name" value="ssDNA-bd"/>
</dbReference>
<evidence type="ECO:0000256" key="1">
    <source>
        <dbReference type="ARBA" id="ARBA00023125"/>
    </source>
</evidence>
<dbReference type="PANTHER" id="PTHR10302:SF16">
    <property type="entry name" value="NUCLEIC ACID-BINDING, OB-FOLD-LIKE PROTEIN"/>
    <property type="match status" value="1"/>
</dbReference>
<dbReference type="AlphaFoldDB" id="A0A1U8AEB3"/>
<dbReference type="InterPro" id="IPR012340">
    <property type="entry name" value="NA-bd_OB-fold"/>
</dbReference>
<evidence type="ECO:0000256" key="3">
    <source>
        <dbReference type="SAM" id="MobiDB-lite"/>
    </source>
</evidence>
<dbReference type="Gene3D" id="2.40.50.140">
    <property type="entry name" value="Nucleic acid-binding proteins"/>
    <property type="match status" value="1"/>
</dbReference>
<name>A0A1U8AEB3_NELNU</name>
<dbReference type="eggNOG" id="KOG1653">
    <property type="taxonomic scope" value="Eukaryota"/>
</dbReference>
<keyword evidence="4" id="KW-1185">Reference proteome</keyword>
<dbReference type="GO" id="GO:0090297">
    <property type="term" value="P:positive regulation of mitochondrial DNA replication"/>
    <property type="evidence" value="ECO:0000318"/>
    <property type="project" value="GO_Central"/>
</dbReference>
<dbReference type="KEGG" id="nnu:104603069"/>
<feature type="region of interest" description="Disordered" evidence="3">
    <location>
        <begin position="21"/>
        <end position="75"/>
    </location>
</feature>
<feature type="compositionally biased region" description="Polar residues" evidence="3">
    <location>
        <begin position="21"/>
        <end position="34"/>
    </location>
</feature>
<evidence type="ECO:0000313" key="4">
    <source>
        <dbReference type="Proteomes" id="UP000189703"/>
    </source>
</evidence>
<dbReference type="STRING" id="4432.A0A1U8AEB3"/>
<dbReference type="SUPFAM" id="SSF50249">
    <property type="entry name" value="Nucleic acid-binding proteins"/>
    <property type="match status" value="1"/>
</dbReference>
<dbReference type="InParanoid" id="A0A1U8AEB3"/>
<sequence>MASLSRRLSRSFILTAKPSQHSTSFCTNIASNDVPNLEDSSPGFDRNSSSSSSPSSSSSSTDSNQRRPAQQRPLENGIDIGVYKAILVGQAGQSPVQKRLSSGRLITMFSLGTGGIRNNRRPFEDEDPRQYADRCAVQWHRVAVHPERLGQLVFKHVKPGSILYLEGNLETKIFSDPLTGIVRRIREIAIRQDGRFLFLSKDGDATQPTQKELRSVGYY</sequence>
<dbReference type="GO" id="GO:0008047">
    <property type="term" value="F:enzyme activator activity"/>
    <property type="evidence" value="ECO:0000318"/>
    <property type="project" value="GO_Central"/>
</dbReference>
<dbReference type="FunCoup" id="A0A1U8AEB3">
    <property type="interactions" value="2155"/>
</dbReference>
<dbReference type="CDD" id="cd04496">
    <property type="entry name" value="SSB_OBF"/>
    <property type="match status" value="1"/>
</dbReference>
<keyword evidence="1 2" id="KW-0238">DNA-binding</keyword>
<evidence type="ECO:0000256" key="2">
    <source>
        <dbReference type="PROSITE-ProRule" id="PRU00252"/>
    </source>
</evidence>
<accession>A0A1U8AEB3</accession>
<dbReference type="GO" id="GO:0003697">
    <property type="term" value="F:single-stranded DNA binding"/>
    <property type="evidence" value="ECO:0000318"/>
    <property type="project" value="GO_Central"/>
</dbReference>
<dbReference type="OrthoDB" id="1078367at2759"/>
<dbReference type="Proteomes" id="UP000189703">
    <property type="component" value="Unplaced"/>
</dbReference>
<dbReference type="GO" id="GO:0006260">
    <property type="term" value="P:DNA replication"/>
    <property type="evidence" value="ECO:0000318"/>
    <property type="project" value="GO_Central"/>
</dbReference>
<dbReference type="GeneID" id="104603069"/>
<dbReference type="OMA" id="MINEDPR"/>
<dbReference type="FunFam" id="2.40.50.140:FF:000160">
    <property type="entry name" value="single-stranded DNA-binding protein, mitochondrial"/>
    <property type="match status" value="1"/>
</dbReference>
<dbReference type="Pfam" id="PF00436">
    <property type="entry name" value="SSB"/>
    <property type="match status" value="1"/>
</dbReference>
<protein>
    <submittedName>
        <fullName evidence="5">Single-stranded DNA-binding protein, mitochondrial-like</fullName>
    </submittedName>
</protein>
<dbReference type="RefSeq" id="XP_010265304.1">
    <property type="nucleotide sequence ID" value="XM_010267002.2"/>
</dbReference>
<dbReference type="PANTHER" id="PTHR10302">
    <property type="entry name" value="SINGLE-STRANDED DNA-BINDING PROTEIN"/>
    <property type="match status" value="1"/>
</dbReference>
<feature type="compositionally biased region" description="Low complexity" evidence="3">
    <location>
        <begin position="48"/>
        <end position="60"/>
    </location>
</feature>
<proteinExistence type="predicted"/>
<dbReference type="GO" id="GO:0042645">
    <property type="term" value="C:mitochondrial nucleoid"/>
    <property type="evidence" value="ECO:0000318"/>
    <property type="project" value="GO_Central"/>
</dbReference>